<dbReference type="InterPro" id="IPR051881">
    <property type="entry name" value="Copper_transport_ATOX1-like"/>
</dbReference>
<evidence type="ECO:0000256" key="1">
    <source>
        <dbReference type="ARBA" id="ARBA00022448"/>
    </source>
</evidence>
<evidence type="ECO:0000256" key="3">
    <source>
        <dbReference type="ARBA" id="ARBA00022796"/>
    </source>
</evidence>
<evidence type="ECO:0000256" key="4">
    <source>
        <dbReference type="ARBA" id="ARBA00023008"/>
    </source>
</evidence>
<evidence type="ECO:0000256" key="8">
    <source>
        <dbReference type="ARBA" id="ARBA00038171"/>
    </source>
</evidence>
<dbReference type="GO" id="GO:0006825">
    <property type="term" value="P:copper ion transport"/>
    <property type="evidence" value="ECO:0007669"/>
    <property type="project" value="UniProtKB-KW"/>
</dbReference>
<keyword evidence="4" id="KW-0186">Copper</keyword>
<feature type="domain" description="HMA" evidence="12">
    <location>
        <begin position="30"/>
        <end position="86"/>
    </location>
</feature>
<dbReference type="PANTHER" id="PTHR46365:SF1">
    <property type="entry name" value="COPPER TRANSPORT PROTEIN ATOX1"/>
    <property type="match status" value="1"/>
</dbReference>
<protein>
    <recommendedName>
        <fullName evidence="9">Copper transport protein ATOX1</fullName>
    </recommendedName>
    <alternativeName>
        <fullName evidence="10">Metal transport protein ATX1</fullName>
    </alternativeName>
</protein>
<sequence length="145" mass="16745">MYVFEIYFLRLSLPVNSTCRNWQLHSFEMEMTCSGCAEQVKRVLNRLDDSGKIKNIFFEMNQNKVTVHSSLSKDVLLTALQKTGKKCSCFEIKNNNCSICHCVYYNIRNAITDNIVLSCKENMAFVPQYRYHVLKATITLLIIVG</sequence>
<dbReference type="EMBL" id="JYDH01000023">
    <property type="protein sequence ID" value="KRY38744.1"/>
    <property type="molecule type" value="Genomic_DNA"/>
</dbReference>
<name>A0A0V1BPH8_TRISP</name>
<evidence type="ECO:0000313" key="13">
    <source>
        <dbReference type="EMBL" id="KRY38744.1"/>
    </source>
</evidence>
<dbReference type="OrthoDB" id="689350at2759"/>
<evidence type="ECO:0000313" key="14">
    <source>
        <dbReference type="Proteomes" id="UP000054776"/>
    </source>
</evidence>
<dbReference type="Proteomes" id="UP000054776">
    <property type="component" value="Unassembled WGS sequence"/>
</dbReference>
<accession>A0A0V1BPH8</accession>
<evidence type="ECO:0000256" key="11">
    <source>
        <dbReference type="ARBA" id="ARBA00046351"/>
    </source>
</evidence>
<keyword evidence="2" id="KW-0479">Metal-binding</keyword>
<dbReference type="AlphaFoldDB" id="A0A0V1BPH8"/>
<organism evidence="13 14">
    <name type="scientific">Trichinella spiralis</name>
    <name type="common">Trichina worm</name>
    <dbReference type="NCBI Taxonomy" id="6334"/>
    <lineage>
        <taxon>Eukaryota</taxon>
        <taxon>Metazoa</taxon>
        <taxon>Ecdysozoa</taxon>
        <taxon>Nematoda</taxon>
        <taxon>Enoplea</taxon>
        <taxon>Dorylaimia</taxon>
        <taxon>Trichinellida</taxon>
        <taxon>Trichinellidae</taxon>
        <taxon>Trichinella</taxon>
    </lineage>
</organism>
<keyword evidence="3" id="KW-0187">Copper transport</keyword>
<dbReference type="GO" id="GO:0005829">
    <property type="term" value="C:cytosol"/>
    <property type="evidence" value="ECO:0007669"/>
    <property type="project" value="TreeGrafter"/>
</dbReference>
<keyword evidence="14" id="KW-1185">Reference proteome</keyword>
<dbReference type="PANTHER" id="PTHR46365">
    <property type="entry name" value="COPPER TRANSPORT PROTEIN ATOX1"/>
    <property type="match status" value="1"/>
</dbReference>
<comment type="caution">
    <text evidence="13">The sequence shown here is derived from an EMBL/GenBank/DDBJ whole genome shotgun (WGS) entry which is preliminary data.</text>
</comment>
<dbReference type="Pfam" id="PF00403">
    <property type="entry name" value="HMA"/>
    <property type="match status" value="1"/>
</dbReference>
<dbReference type="InterPro" id="IPR006121">
    <property type="entry name" value="HMA_dom"/>
</dbReference>
<proteinExistence type="inferred from homology"/>
<evidence type="ECO:0000256" key="6">
    <source>
        <dbReference type="ARBA" id="ARBA00023186"/>
    </source>
</evidence>
<keyword evidence="6" id="KW-0143">Chaperone</keyword>
<evidence type="ECO:0000256" key="10">
    <source>
        <dbReference type="ARBA" id="ARBA00043201"/>
    </source>
</evidence>
<evidence type="ECO:0000256" key="2">
    <source>
        <dbReference type="ARBA" id="ARBA00022723"/>
    </source>
</evidence>
<keyword evidence="5" id="KW-0406">Ion transport</keyword>
<evidence type="ECO:0000256" key="5">
    <source>
        <dbReference type="ARBA" id="ARBA00023065"/>
    </source>
</evidence>
<reference evidence="13 14" key="1">
    <citation type="submission" date="2015-01" db="EMBL/GenBank/DDBJ databases">
        <title>Evolution of Trichinella species and genotypes.</title>
        <authorList>
            <person name="Korhonen P.K."/>
            <person name="Edoardo P."/>
            <person name="Giuseppe L.R."/>
            <person name="Gasser R.B."/>
        </authorList>
    </citation>
    <scope>NUCLEOTIDE SEQUENCE [LARGE SCALE GENOMIC DNA]</scope>
    <source>
        <strain evidence="13">ISS3</strain>
    </source>
</reference>
<comment type="function">
    <text evidence="7">Binds and deliver cytosolic copper to the copper ATPase proteins. May be important in cellular antioxidant defense.</text>
</comment>
<evidence type="ECO:0000256" key="9">
    <source>
        <dbReference type="ARBA" id="ARBA00040962"/>
    </source>
</evidence>
<dbReference type="CDD" id="cd00371">
    <property type="entry name" value="HMA"/>
    <property type="match status" value="1"/>
</dbReference>
<dbReference type="SUPFAM" id="SSF55008">
    <property type="entry name" value="HMA, heavy metal-associated domain"/>
    <property type="match status" value="1"/>
</dbReference>
<dbReference type="InterPro" id="IPR036163">
    <property type="entry name" value="HMA_dom_sf"/>
</dbReference>
<gene>
    <name evidence="13" type="primary">Atox1</name>
    <name evidence="13" type="ORF">T01_7004</name>
</gene>
<dbReference type="GO" id="GO:0046872">
    <property type="term" value="F:metal ion binding"/>
    <property type="evidence" value="ECO:0007669"/>
    <property type="project" value="UniProtKB-KW"/>
</dbReference>
<evidence type="ECO:0000256" key="7">
    <source>
        <dbReference type="ARBA" id="ARBA00037651"/>
    </source>
</evidence>
<comment type="similarity">
    <text evidence="8">Belongs to the ATX1 family.</text>
</comment>
<evidence type="ECO:0000259" key="12">
    <source>
        <dbReference type="Pfam" id="PF00403"/>
    </source>
</evidence>
<dbReference type="STRING" id="6334.A0A0V1BPH8"/>
<dbReference type="Gene3D" id="3.30.70.100">
    <property type="match status" value="1"/>
</dbReference>
<dbReference type="InParanoid" id="A0A0V1BPH8"/>
<keyword evidence="1" id="KW-0813">Transport</keyword>
<dbReference type="GO" id="GO:0016531">
    <property type="term" value="F:copper chaperone activity"/>
    <property type="evidence" value="ECO:0007669"/>
    <property type="project" value="TreeGrafter"/>
</dbReference>
<comment type="subunit">
    <text evidence="11">Homodimer. Interacts with ATP7B. Interacts with ATP7A. Interacts (via dimer form) with SLC31A1 (via C-terminal domain); this interaction improves ATOX1 stability and controls intracellular Cu(I) levels.</text>
</comment>